<protein>
    <submittedName>
        <fullName evidence="1">Uncharacterized protein</fullName>
    </submittedName>
</protein>
<evidence type="ECO:0000313" key="2">
    <source>
        <dbReference type="Proteomes" id="UP000069015"/>
    </source>
</evidence>
<proteinExistence type="predicted"/>
<evidence type="ECO:0000313" key="1">
    <source>
        <dbReference type="EMBL" id="ALU44500.1"/>
    </source>
</evidence>
<dbReference type="Proteomes" id="UP000069015">
    <property type="component" value="Chromosome 1"/>
</dbReference>
<dbReference type="KEGG" id="prr:AT705_17125"/>
<dbReference type="EMBL" id="CP013611">
    <property type="protein sequence ID" value="ALU44500.1"/>
    <property type="molecule type" value="Genomic_DNA"/>
</dbReference>
<sequence>MDAIKNNKDLAQLFEQDTAHYFKGYHFENLLGKLSVTESIFDSAFMLRKDQSYFKFAELFFESDRNQINAEVRNIATDERYTVTNDGKGLWWLCEQLNTLRPKHCQMPLPPRFCITRVNYKMVLTLDRSGRRPPPTWLRKPG</sequence>
<accession>A0A0U2X9E5</accession>
<organism evidence="1 2">
    <name type="scientific">Pseudoalteromonas rubra</name>
    <dbReference type="NCBI Taxonomy" id="43658"/>
    <lineage>
        <taxon>Bacteria</taxon>
        <taxon>Pseudomonadati</taxon>
        <taxon>Pseudomonadota</taxon>
        <taxon>Gammaproteobacteria</taxon>
        <taxon>Alteromonadales</taxon>
        <taxon>Pseudoalteromonadaceae</taxon>
        <taxon>Pseudoalteromonas</taxon>
    </lineage>
</organism>
<gene>
    <name evidence="1" type="ORF">AT705_17125</name>
</gene>
<dbReference type="RefSeq" id="WP_058797486.1">
    <property type="nucleotide sequence ID" value="NZ_CP013611.1"/>
</dbReference>
<reference evidence="1 2" key="1">
    <citation type="submission" date="2015-12" db="EMBL/GenBank/DDBJ databases">
        <title>Complete genome sequence of Pseudoalteromonas rubra SCSIO 6842, harboring a conjugative plasmid.</title>
        <authorList>
            <person name="Li B."/>
            <person name="Wang X."/>
        </authorList>
    </citation>
    <scope>NUCLEOTIDE SEQUENCE [LARGE SCALE GENOMIC DNA]</scope>
    <source>
        <strain evidence="1 2">SCSIO 6842</strain>
    </source>
</reference>
<name>A0A0U2X9E5_9GAMM</name>
<dbReference type="AlphaFoldDB" id="A0A0U2X9E5"/>